<sequence length="64" mass="6668">MGFGFASGGDAGFGSSWMASPKRWSNGLCGNSSDTAWVDMSKANNTAPYLLNTSSTSPSELIDE</sequence>
<reference evidence="2 3" key="2">
    <citation type="journal article" date="2020" name="Front. Microbiol.">
        <title>Genetic Organization of the aprX-lipA2 Operon Affects the Proteolytic Potential of Pseudomonas Species in Milk.</title>
        <authorList>
            <person name="Maier C."/>
            <person name="Huptas C."/>
            <person name="von Neubeck M."/>
            <person name="Scherer S."/>
            <person name="Wenning M."/>
            <person name="Lucking G."/>
        </authorList>
    </citation>
    <scope>NUCLEOTIDE SEQUENCE [LARGE SCALE GENOMIC DNA]</scope>
    <source>
        <strain evidence="2 3">G4779</strain>
    </source>
</reference>
<dbReference type="AlphaFoldDB" id="A0A7Y1QLS6"/>
<comment type="caution">
    <text evidence="2">The sequence shown here is derived from an EMBL/GenBank/DDBJ whole genome shotgun (WGS) entry which is preliminary data.</text>
</comment>
<name>A0A7Y1QLS6_9PSED</name>
<evidence type="ECO:0000313" key="3">
    <source>
        <dbReference type="Proteomes" id="UP000542111"/>
    </source>
</evidence>
<protein>
    <submittedName>
        <fullName evidence="2">Uncharacterized protein</fullName>
    </submittedName>
</protein>
<organism evidence="2 3">
    <name type="scientific">Pseudomonas gessardii</name>
    <dbReference type="NCBI Taxonomy" id="78544"/>
    <lineage>
        <taxon>Bacteria</taxon>
        <taxon>Pseudomonadati</taxon>
        <taxon>Pseudomonadota</taxon>
        <taxon>Gammaproteobacteria</taxon>
        <taxon>Pseudomonadales</taxon>
        <taxon>Pseudomonadaceae</taxon>
        <taxon>Pseudomonas</taxon>
    </lineage>
</organism>
<evidence type="ECO:0000313" key="1">
    <source>
        <dbReference type="EMBL" id="MCF5107920.1"/>
    </source>
</evidence>
<gene>
    <name evidence="1" type="ORF">GIW56_13835</name>
    <name evidence="2" type="ORF">HBO33_18150</name>
</gene>
<dbReference type="Proteomes" id="UP000814003">
    <property type="component" value="Unassembled WGS sequence"/>
</dbReference>
<dbReference type="EMBL" id="JAAQYP010000030">
    <property type="protein sequence ID" value="NNA97096.1"/>
    <property type="molecule type" value="Genomic_DNA"/>
</dbReference>
<evidence type="ECO:0000313" key="4">
    <source>
        <dbReference type="Proteomes" id="UP000814003"/>
    </source>
</evidence>
<proteinExistence type="predicted"/>
<accession>A0A7Y1QLS6</accession>
<dbReference type="Proteomes" id="UP000542111">
    <property type="component" value="Unassembled WGS sequence"/>
</dbReference>
<dbReference type="GeneID" id="70105202"/>
<dbReference type="EMBL" id="WKED01000021">
    <property type="protein sequence ID" value="MCF5107920.1"/>
    <property type="molecule type" value="Genomic_DNA"/>
</dbReference>
<dbReference type="RefSeq" id="WP_130898239.1">
    <property type="nucleotide sequence ID" value="NZ_CBCRYT010000024.1"/>
</dbReference>
<reference evidence="1 4" key="1">
    <citation type="submission" date="2019-11" db="EMBL/GenBank/DDBJ databases">
        <title>Epiphytic Pseudomonas syringae from cherry orchards.</title>
        <authorList>
            <person name="Hulin M.T."/>
        </authorList>
    </citation>
    <scope>NUCLEOTIDE SEQUENCE [LARGE SCALE GENOMIC DNA]</scope>
    <source>
        <strain evidence="1 4">PA-6-5B</strain>
    </source>
</reference>
<keyword evidence="4" id="KW-1185">Reference proteome</keyword>
<evidence type="ECO:0000313" key="2">
    <source>
        <dbReference type="EMBL" id="NNA97096.1"/>
    </source>
</evidence>